<accession>A0AAQ3WTM9</accession>
<keyword evidence="2" id="KW-0645">Protease</keyword>
<evidence type="ECO:0000256" key="7">
    <source>
        <dbReference type="SAM" id="SignalP"/>
    </source>
</evidence>
<evidence type="ECO:0000256" key="5">
    <source>
        <dbReference type="ARBA" id="ARBA00022825"/>
    </source>
</evidence>
<dbReference type="InterPro" id="IPR000209">
    <property type="entry name" value="Peptidase_S8/S53_dom"/>
</dbReference>
<evidence type="ECO:0000256" key="4">
    <source>
        <dbReference type="ARBA" id="ARBA00022801"/>
    </source>
</evidence>
<dbReference type="Pfam" id="PF05922">
    <property type="entry name" value="Inhibitor_I9"/>
    <property type="match status" value="1"/>
</dbReference>
<dbReference type="GO" id="GO:0004252">
    <property type="term" value="F:serine-type endopeptidase activity"/>
    <property type="evidence" value="ECO:0007669"/>
    <property type="project" value="InterPro"/>
</dbReference>
<feature type="domain" description="Inhibitor I9" evidence="9">
    <location>
        <begin position="50"/>
        <end position="125"/>
    </location>
</feature>
<keyword evidence="5" id="KW-0720">Serine protease</keyword>
<dbReference type="InterPro" id="IPR015500">
    <property type="entry name" value="Peptidase_S8_subtilisin-rel"/>
</dbReference>
<feature type="chain" id="PRO_5043053704" evidence="7">
    <location>
        <begin position="22"/>
        <end position="608"/>
    </location>
</feature>
<dbReference type="InterPro" id="IPR010259">
    <property type="entry name" value="S8pro/Inhibitor_I9"/>
</dbReference>
<dbReference type="InterPro" id="IPR045051">
    <property type="entry name" value="SBT"/>
</dbReference>
<keyword evidence="4" id="KW-0378">Hydrolase</keyword>
<keyword evidence="12" id="KW-1185">Reference proteome</keyword>
<dbReference type="PANTHER" id="PTHR10795">
    <property type="entry name" value="PROPROTEIN CONVERTASE SUBTILISIN/KEXIN"/>
    <property type="match status" value="1"/>
</dbReference>
<evidence type="ECO:0000259" key="9">
    <source>
        <dbReference type="Pfam" id="PF05922"/>
    </source>
</evidence>
<dbReference type="InterPro" id="IPR037045">
    <property type="entry name" value="S8pro/Inhibitor_I9_sf"/>
</dbReference>
<sequence length="608" mass="64024">MTPRFYLALLVVLCLSHLISSIRRASDNDSPLAAYLVAVRRPDGLVGVDEPEALEQWHTHLLEQVCNTSDPATAVRFPTAESRLIYSYSHVVSGFSAWLTPREVEDMARLPWFVEAIPDKSYKLMAVDTPAAPESPWLDNIRDGVWSAGNMGEGMIIGILDAGVAAGHILTGSEAEGMLSPPVKWKGSCDNNAACNNKLIGFKTFAGTSEALGNSVQRASVLGIDYGEAFAVAPKAHLAIYHVCNEVCHPKAVKAGMDAAVHDGVDVISVTVSSTGDDAGFRDDSVAAPSYNAVAQGVLVCTPAGSSSPEMLKVESNAPWLLTVAASDTDRRVVTNVELGNGILKPDVSAPSGANTLASAPHGGVEFTDAEIKAATSMAVAHVSGVAAMIKKAHPEWSPAAIKSAIVTTADPVGPGDTLAGEGASYFIVGAGEVNPTRAMDPGLVYDLTAREFIPYLCGMSLGEDRMRKNIEPAHTSCAETGEIAAKDLNYPSIMIFLGDDVEQVEAKRTLTNVGEPVETYRAEVAVPAVDVAVNPSALVFSDIGQKRDFVVTVRRQASTATMAVIEGELLWLSEKHAVRSPMVVVIGETAASSAGHYGADVVSSIES</sequence>
<evidence type="ECO:0000256" key="6">
    <source>
        <dbReference type="PROSITE-ProRule" id="PRU01240"/>
    </source>
</evidence>
<dbReference type="Pfam" id="PF17766">
    <property type="entry name" value="fn3_6"/>
    <property type="match status" value="1"/>
</dbReference>
<dbReference type="Proteomes" id="UP001341281">
    <property type="component" value="Chromosome 05"/>
</dbReference>
<dbReference type="PRINTS" id="PR00723">
    <property type="entry name" value="SUBTILISIN"/>
</dbReference>
<dbReference type="Gene3D" id="3.50.30.30">
    <property type="match status" value="1"/>
</dbReference>
<dbReference type="InterPro" id="IPR036852">
    <property type="entry name" value="Peptidase_S8/S53_dom_sf"/>
</dbReference>
<dbReference type="PROSITE" id="PS51892">
    <property type="entry name" value="SUBTILASE"/>
    <property type="match status" value="1"/>
</dbReference>
<organism evidence="11 12">
    <name type="scientific">Paspalum notatum var. saurae</name>
    <dbReference type="NCBI Taxonomy" id="547442"/>
    <lineage>
        <taxon>Eukaryota</taxon>
        <taxon>Viridiplantae</taxon>
        <taxon>Streptophyta</taxon>
        <taxon>Embryophyta</taxon>
        <taxon>Tracheophyta</taxon>
        <taxon>Spermatophyta</taxon>
        <taxon>Magnoliopsida</taxon>
        <taxon>Liliopsida</taxon>
        <taxon>Poales</taxon>
        <taxon>Poaceae</taxon>
        <taxon>PACMAD clade</taxon>
        <taxon>Panicoideae</taxon>
        <taxon>Andropogonodae</taxon>
        <taxon>Paspaleae</taxon>
        <taxon>Paspalinae</taxon>
        <taxon>Paspalum</taxon>
    </lineage>
</organism>
<dbReference type="Gene3D" id="3.30.70.80">
    <property type="entry name" value="Peptidase S8 propeptide/proteinase inhibitor I9"/>
    <property type="match status" value="1"/>
</dbReference>
<keyword evidence="3 7" id="KW-0732">Signal</keyword>
<evidence type="ECO:0000313" key="12">
    <source>
        <dbReference type="Proteomes" id="UP001341281"/>
    </source>
</evidence>
<feature type="domain" description="Subtilisin-like protease fibronectin type-III" evidence="10">
    <location>
        <begin position="488"/>
        <end position="585"/>
    </location>
</feature>
<dbReference type="Gene3D" id="3.40.50.200">
    <property type="entry name" value="Peptidase S8/S53 domain"/>
    <property type="match status" value="3"/>
</dbReference>
<evidence type="ECO:0000259" key="10">
    <source>
        <dbReference type="Pfam" id="PF17766"/>
    </source>
</evidence>
<dbReference type="Gene3D" id="2.60.40.2310">
    <property type="match status" value="1"/>
</dbReference>
<evidence type="ECO:0000256" key="2">
    <source>
        <dbReference type="ARBA" id="ARBA00022670"/>
    </source>
</evidence>
<gene>
    <name evidence="11" type="ORF">U9M48_022471</name>
</gene>
<comment type="similarity">
    <text evidence="1 6">Belongs to the peptidase S8 family.</text>
</comment>
<dbReference type="AlphaFoldDB" id="A0AAQ3WTM9"/>
<dbReference type="InterPro" id="IPR041469">
    <property type="entry name" value="Subtilisin-like_FN3"/>
</dbReference>
<feature type="signal peptide" evidence="7">
    <location>
        <begin position="1"/>
        <end position="21"/>
    </location>
</feature>
<dbReference type="GO" id="GO:0006508">
    <property type="term" value="P:proteolysis"/>
    <property type="evidence" value="ECO:0007669"/>
    <property type="project" value="UniProtKB-KW"/>
</dbReference>
<name>A0AAQ3WTM9_PASNO</name>
<comment type="caution">
    <text evidence="6">Lacks conserved residue(s) required for the propagation of feature annotation.</text>
</comment>
<protein>
    <submittedName>
        <fullName evidence="11">Uncharacterized protein</fullName>
    </submittedName>
</protein>
<reference evidence="11 12" key="1">
    <citation type="submission" date="2024-02" db="EMBL/GenBank/DDBJ databases">
        <title>High-quality chromosome-scale genome assembly of Pensacola bahiagrass (Paspalum notatum Flugge var. saurae).</title>
        <authorList>
            <person name="Vega J.M."/>
            <person name="Podio M."/>
            <person name="Orjuela J."/>
            <person name="Siena L.A."/>
            <person name="Pessino S.C."/>
            <person name="Combes M.C."/>
            <person name="Mariac C."/>
            <person name="Albertini E."/>
            <person name="Pupilli F."/>
            <person name="Ortiz J.P.A."/>
            <person name="Leblanc O."/>
        </authorList>
    </citation>
    <scope>NUCLEOTIDE SEQUENCE [LARGE SCALE GENOMIC DNA]</scope>
    <source>
        <strain evidence="11">R1</strain>
        <tissue evidence="11">Leaf</tissue>
    </source>
</reference>
<feature type="domain" description="Peptidase S8/S53" evidence="8">
    <location>
        <begin position="152"/>
        <end position="431"/>
    </location>
</feature>
<evidence type="ECO:0000256" key="1">
    <source>
        <dbReference type="ARBA" id="ARBA00011073"/>
    </source>
</evidence>
<evidence type="ECO:0000256" key="3">
    <source>
        <dbReference type="ARBA" id="ARBA00022729"/>
    </source>
</evidence>
<dbReference type="EMBL" id="CP144749">
    <property type="protein sequence ID" value="WVZ74263.1"/>
    <property type="molecule type" value="Genomic_DNA"/>
</dbReference>
<evidence type="ECO:0000259" key="8">
    <source>
        <dbReference type="Pfam" id="PF00082"/>
    </source>
</evidence>
<dbReference type="SUPFAM" id="SSF52743">
    <property type="entry name" value="Subtilisin-like"/>
    <property type="match status" value="1"/>
</dbReference>
<proteinExistence type="inferred from homology"/>
<evidence type="ECO:0000313" key="11">
    <source>
        <dbReference type="EMBL" id="WVZ74263.1"/>
    </source>
</evidence>
<dbReference type="Pfam" id="PF00082">
    <property type="entry name" value="Peptidase_S8"/>
    <property type="match status" value="1"/>
</dbReference>